<evidence type="ECO:0000259" key="12">
    <source>
        <dbReference type="PROSITE" id="PS50106"/>
    </source>
</evidence>
<keyword evidence="6" id="KW-0408">Iron</keyword>
<dbReference type="InterPro" id="IPR013083">
    <property type="entry name" value="Znf_RING/FYVE/PHD"/>
</dbReference>
<feature type="compositionally biased region" description="Basic residues" evidence="10">
    <location>
        <begin position="1"/>
        <end position="11"/>
    </location>
</feature>
<evidence type="ECO:0008006" key="16">
    <source>
        <dbReference type="Google" id="ProtNLM"/>
    </source>
</evidence>
<feature type="domain" description="PDZ" evidence="12">
    <location>
        <begin position="681"/>
        <end position="765"/>
    </location>
</feature>
<dbReference type="Gene3D" id="2.30.42.10">
    <property type="match status" value="1"/>
</dbReference>
<dbReference type="Proteomes" id="UP001530293">
    <property type="component" value="Unassembled WGS sequence"/>
</dbReference>
<dbReference type="InterPro" id="IPR010614">
    <property type="entry name" value="RAD3-like_helicase_DEAD"/>
</dbReference>
<dbReference type="InterPro" id="IPR006555">
    <property type="entry name" value="ATP-dep_Helicase_C"/>
</dbReference>
<evidence type="ECO:0000256" key="4">
    <source>
        <dbReference type="ARBA" id="ARBA00022806"/>
    </source>
</evidence>
<keyword evidence="4" id="KW-0347">Helicase</keyword>
<dbReference type="PANTHER" id="PTHR11472:SF47">
    <property type="entry name" value="FANCONI ANEMIA GROUP J PROTEIN"/>
    <property type="match status" value="1"/>
</dbReference>
<dbReference type="Pfam" id="PF00595">
    <property type="entry name" value="PDZ"/>
    <property type="match status" value="1"/>
</dbReference>
<organism evidence="14 15">
    <name type="scientific">Discostella pseudostelligera</name>
    <dbReference type="NCBI Taxonomy" id="259834"/>
    <lineage>
        <taxon>Eukaryota</taxon>
        <taxon>Sar</taxon>
        <taxon>Stramenopiles</taxon>
        <taxon>Ochrophyta</taxon>
        <taxon>Bacillariophyta</taxon>
        <taxon>Coscinodiscophyceae</taxon>
        <taxon>Thalassiosirophycidae</taxon>
        <taxon>Stephanodiscales</taxon>
        <taxon>Stephanodiscaceae</taxon>
        <taxon>Discostella</taxon>
    </lineage>
</organism>
<dbReference type="GO" id="GO:0008270">
    <property type="term" value="F:zinc ion binding"/>
    <property type="evidence" value="ECO:0007669"/>
    <property type="project" value="UniProtKB-KW"/>
</dbReference>
<proteinExistence type="predicted"/>
<dbReference type="Gene3D" id="3.40.50.300">
    <property type="entry name" value="P-loop containing nucleotide triphosphate hydrolases"/>
    <property type="match status" value="3"/>
</dbReference>
<feature type="compositionally biased region" description="Low complexity" evidence="10">
    <location>
        <begin position="74"/>
        <end position="99"/>
    </location>
</feature>
<dbReference type="PANTHER" id="PTHR11472">
    <property type="entry name" value="DNA REPAIR DEAD HELICASE RAD3/XP-D SUBFAMILY MEMBER"/>
    <property type="match status" value="1"/>
</dbReference>
<dbReference type="CDD" id="cd00136">
    <property type="entry name" value="PDZ_canonical"/>
    <property type="match status" value="1"/>
</dbReference>
<evidence type="ECO:0000256" key="9">
    <source>
        <dbReference type="PROSITE-ProRule" id="PRU00175"/>
    </source>
</evidence>
<evidence type="ECO:0000313" key="15">
    <source>
        <dbReference type="Proteomes" id="UP001530293"/>
    </source>
</evidence>
<feature type="region of interest" description="Disordered" evidence="10">
    <location>
        <begin position="222"/>
        <end position="251"/>
    </location>
</feature>
<feature type="region of interest" description="Disordered" evidence="10">
    <location>
        <begin position="1546"/>
        <end position="1623"/>
    </location>
</feature>
<protein>
    <recommendedName>
        <fullName evidence="16">DNA helicase</fullName>
    </recommendedName>
</protein>
<name>A0ABD3MQZ7_9STRA</name>
<dbReference type="PROSITE" id="PS51193">
    <property type="entry name" value="HELICASE_ATP_BIND_2"/>
    <property type="match status" value="1"/>
</dbReference>
<feature type="region of interest" description="Disordered" evidence="10">
    <location>
        <begin position="327"/>
        <end position="376"/>
    </location>
</feature>
<dbReference type="SMART" id="SM00487">
    <property type="entry name" value="DEXDc"/>
    <property type="match status" value="1"/>
</dbReference>
<dbReference type="PROSITE" id="PS50106">
    <property type="entry name" value="PDZ"/>
    <property type="match status" value="1"/>
</dbReference>
<feature type="compositionally biased region" description="Basic and acidic residues" evidence="10">
    <location>
        <begin position="555"/>
        <end position="564"/>
    </location>
</feature>
<dbReference type="EMBL" id="JALLBG020000096">
    <property type="protein sequence ID" value="KAL3765338.1"/>
    <property type="molecule type" value="Genomic_DNA"/>
</dbReference>
<keyword evidence="5" id="KW-0067">ATP-binding</keyword>
<evidence type="ECO:0000256" key="7">
    <source>
        <dbReference type="ARBA" id="ARBA00023014"/>
    </source>
</evidence>
<evidence type="ECO:0000256" key="8">
    <source>
        <dbReference type="ARBA" id="ARBA00023235"/>
    </source>
</evidence>
<feature type="region of interest" description="Disordered" evidence="10">
    <location>
        <begin position="1049"/>
        <end position="1075"/>
    </location>
</feature>
<evidence type="ECO:0000259" key="11">
    <source>
        <dbReference type="PROSITE" id="PS50089"/>
    </source>
</evidence>
<evidence type="ECO:0000256" key="3">
    <source>
        <dbReference type="ARBA" id="ARBA00022801"/>
    </source>
</evidence>
<sequence length="1722" mass="190448">MTTTSRKRRATTSKAAAAVKKLTPELLASSPSAVPPADAAPASQNDVLEIDDIESIDDSDVEILTPSRFPQPPSTTITTTTTSTFRNDNYAMDNNNNNNNDDHEGDNEIEITSSSVTNPNVDYPHMRHLCGVYPFHHSKENNGNDTDEESKNRNKLYCPKCYCYICDTLASECKLWEGEGNHCSAHDKNLKYVHLREVVALRQRGGGVASASQLPVPVAVPITTPRNPYQRSSSTTATSISSSNNSNVLNAQQPQHDLSPITLQLSRLSDAYDALRHQRGQGGQPQQQSLRGGLVKEQKDKRITEIFLENFRRATALHDGPNVAASAAAAVSTTTPKQKKGKQSPTPPSTSTSTTTPPPTNNTTTTTTTSLPQKMEGDIPTLSLYNSFFVEGIKIGWPYPEIMKPQRQMAIHIIKALKNRRHVVLESPTGTGKSAAILCSVLAWQRYHYQMEKRQHQQKQLDDQLHLQQLCGGGGGGVDDDEEEAEVVRKVKIIYCSRTHSQVAQMVASLKSTPYRPRMAILGSRDKLCIHKNVKPRGDQQGENTSPRVNVSNECRLRVRNTEKARKHQLSSSSSERDPYNDNDPPEFMPGDGDGAGETTQEDTPMAEEDEEENQGYIGRAKTCPHYRQLTASRIANLAHSTFVPNAKVNCCSVGGKQSTYGAHDIEDLVSFGVDPYLQKDIALYRSEQSESFGLSLRGLGGRYGGCVVREVKKDTPADICGSIKADDKIMRVNGQDVSQSGPATVVELIKSSASDPLLLDVSRRSGGLANLSSSRRDDEGYSSHASCPYYISQALAKDADIVFCPYNYVLDPGIREAMAMDLGNAVVVLDEAHNVEDTLREAGSGIFGELELCELIVMLNNYSITERSTWNLMEVVGPAGIVESDATYLCDVAHSLLIIVENVVKELREVRNRFEKNPGAKGAASAIRDWEKFHTQDDTEFEISVHGPTGKYNNDKCIGCKPFFDNLGMSVVDLDCASNLASAFEKFFRGRDGNDAPTERDRIQNLVDRLTELIHKLYAAIQSSEHYYAAVSAVANGSLEFASGGDGEFESGGRVAKKKPRSLPLIPPRSKVHPDRPANPCLNPICRAKCVDAFHPVRHGDYCDGTTPKWEARLHLNLLTPGPLMQQLSNECRTIVLASGSLSPIPSLCAELNLFSEDDSSFPIKPCQSNPNNVLPNIQKRLQNLPSPLEADHVVNLDKQFFAVSIGHFPDGSELRVSQKNYSNEHFIPKLGDALVRIVAGIPEGGVLVFLPSYALLRKCERQWNPFRQRRPWGARQMDEIDDGPSIWDRLKDLKYNVVVEPSGGQDEFEEKKREYMETIRTKGGCVLLAVYRGKMSEGISFNDNNARGVVCIGLPLPSAFALPVKIKMNYNDEQRKLQNRTDLLPGQEWYTQQAYRAIAQALGRCIRHSADYGAIFLMDIRHCDDLAPNGGIPQAHINLPKWMRKTVKNLSKHSTGGTTMLRYVSSSNSVLGGWPGLKNELQQFFRNAKTHAQELLKQQNAKVAGVRNNCVVHSFDIQTNKWSENDSSIQSPIILDNCPVQSNAVNSSSTLPEQNNNASSNDLILDSHQPKPSSKSARIKHVTLQDFFQKQQKQQQQEEEESEGSQKNSEEKESDSPTYTPLMNSISIEASAFANDVVGSTNEPDVDGRNPAVDNHLAKQAITEDENLCVVCDDAKKQIILLPCKHMCLCKTCSDRCLFDTIKQCPLCRSEIKDSMEVFW</sequence>
<reference evidence="14 15" key="1">
    <citation type="submission" date="2024-10" db="EMBL/GenBank/DDBJ databases">
        <title>Updated reference genomes for cyclostephanoid diatoms.</title>
        <authorList>
            <person name="Roberts W.R."/>
            <person name="Alverson A.J."/>
        </authorList>
    </citation>
    <scope>NUCLEOTIDE SEQUENCE [LARGE SCALE GENOMIC DNA]</scope>
    <source>
        <strain evidence="14 15">AJA232-27</strain>
    </source>
</reference>
<dbReference type="Gene3D" id="3.30.40.10">
    <property type="entry name" value="Zinc/RING finger domain, C3HC4 (zinc finger)"/>
    <property type="match status" value="1"/>
</dbReference>
<keyword evidence="3" id="KW-0378">Hydrolase</keyword>
<feature type="compositionally biased region" description="Low complexity" evidence="10">
    <location>
        <begin position="284"/>
        <end position="293"/>
    </location>
</feature>
<dbReference type="InterPro" id="IPR014013">
    <property type="entry name" value="Helic_SF1/SF2_ATP-bd_DinG/Rad3"/>
</dbReference>
<dbReference type="SMART" id="SM00228">
    <property type="entry name" value="PDZ"/>
    <property type="match status" value="1"/>
</dbReference>
<dbReference type="InterPro" id="IPR001841">
    <property type="entry name" value="Znf_RING"/>
</dbReference>
<feature type="compositionally biased region" description="Low complexity" evidence="10">
    <location>
        <begin position="327"/>
        <end position="336"/>
    </location>
</feature>
<feature type="domain" description="RING-type" evidence="11">
    <location>
        <begin position="1671"/>
        <end position="1711"/>
    </location>
</feature>
<comment type="caution">
    <text evidence="14">The sequence shown here is derived from an EMBL/GenBank/DDBJ whole genome shotgun (WGS) entry which is preliminary data.</text>
</comment>
<dbReference type="InterPro" id="IPR036034">
    <property type="entry name" value="PDZ_sf"/>
</dbReference>
<feature type="region of interest" description="Disordered" evidence="10">
    <location>
        <begin position="64"/>
        <end position="107"/>
    </location>
</feature>
<dbReference type="InterPro" id="IPR027417">
    <property type="entry name" value="P-loop_NTPase"/>
</dbReference>
<dbReference type="InterPro" id="IPR001478">
    <property type="entry name" value="PDZ"/>
</dbReference>
<evidence type="ECO:0000256" key="6">
    <source>
        <dbReference type="ARBA" id="ARBA00023004"/>
    </source>
</evidence>
<dbReference type="SUPFAM" id="SSF57850">
    <property type="entry name" value="RING/U-box"/>
    <property type="match status" value="1"/>
</dbReference>
<feature type="compositionally biased region" description="Low complexity" evidence="10">
    <location>
        <begin position="349"/>
        <end position="370"/>
    </location>
</feature>
<evidence type="ECO:0000259" key="13">
    <source>
        <dbReference type="PROSITE" id="PS51193"/>
    </source>
</evidence>
<dbReference type="GO" id="GO:0016787">
    <property type="term" value="F:hydrolase activity"/>
    <property type="evidence" value="ECO:0007669"/>
    <property type="project" value="UniProtKB-KW"/>
</dbReference>
<dbReference type="InterPro" id="IPR014001">
    <property type="entry name" value="Helicase_ATP-bd"/>
</dbReference>
<dbReference type="Pfam" id="PF13307">
    <property type="entry name" value="Helicase_C_2"/>
    <property type="match status" value="1"/>
</dbReference>
<feature type="compositionally biased region" description="Low complexity" evidence="10">
    <location>
        <begin position="232"/>
        <end position="247"/>
    </location>
</feature>
<keyword evidence="15" id="KW-1185">Reference proteome</keyword>
<feature type="compositionally biased region" description="Low complexity" evidence="10">
    <location>
        <begin position="28"/>
        <end position="45"/>
    </location>
</feature>
<dbReference type="Pfam" id="PF06733">
    <property type="entry name" value="DEAD_2"/>
    <property type="match status" value="2"/>
</dbReference>
<dbReference type="GO" id="GO:0004386">
    <property type="term" value="F:helicase activity"/>
    <property type="evidence" value="ECO:0007669"/>
    <property type="project" value="UniProtKB-KW"/>
</dbReference>
<evidence type="ECO:0000256" key="1">
    <source>
        <dbReference type="ARBA" id="ARBA00022723"/>
    </source>
</evidence>
<keyword evidence="7" id="KW-0411">Iron-sulfur</keyword>
<evidence type="ECO:0000256" key="2">
    <source>
        <dbReference type="ARBA" id="ARBA00022741"/>
    </source>
</evidence>
<dbReference type="SUPFAM" id="SSF50156">
    <property type="entry name" value="PDZ domain-like"/>
    <property type="match status" value="1"/>
</dbReference>
<dbReference type="GO" id="GO:0005524">
    <property type="term" value="F:ATP binding"/>
    <property type="evidence" value="ECO:0007669"/>
    <property type="project" value="UniProtKB-KW"/>
</dbReference>
<dbReference type="SMART" id="SM00491">
    <property type="entry name" value="HELICc2"/>
    <property type="match status" value="1"/>
</dbReference>
<accession>A0ABD3MQZ7</accession>
<feature type="compositionally biased region" description="Acidic residues" evidence="10">
    <location>
        <begin position="605"/>
        <end position="614"/>
    </location>
</feature>
<feature type="compositionally biased region" description="Polar residues" evidence="10">
    <location>
        <begin position="541"/>
        <end position="553"/>
    </location>
</feature>
<dbReference type="PROSITE" id="PS50089">
    <property type="entry name" value="ZF_RING_2"/>
    <property type="match status" value="1"/>
</dbReference>
<dbReference type="GO" id="GO:0051536">
    <property type="term" value="F:iron-sulfur cluster binding"/>
    <property type="evidence" value="ECO:0007669"/>
    <property type="project" value="UniProtKB-KW"/>
</dbReference>
<dbReference type="InterPro" id="IPR006554">
    <property type="entry name" value="Helicase-like_DEXD_c2"/>
</dbReference>
<keyword evidence="2" id="KW-0547">Nucleotide-binding</keyword>
<evidence type="ECO:0000256" key="5">
    <source>
        <dbReference type="ARBA" id="ARBA00022840"/>
    </source>
</evidence>
<dbReference type="InterPro" id="IPR045028">
    <property type="entry name" value="DinG/Rad3-like"/>
</dbReference>
<feature type="domain" description="Helicase ATP-binding" evidence="13">
    <location>
        <begin position="392"/>
        <end position="881"/>
    </location>
</feature>
<feature type="region of interest" description="Disordered" evidence="10">
    <location>
        <begin position="1"/>
        <end position="45"/>
    </location>
</feature>
<feature type="region of interest" description="Disordered" evidence="10">
    <location>
        <begin position="534"/>
        <end position="615"/>
    </location>
</feature>
<feature type="compositionally biased region" description="Polar residues" evidence="10">
    <location>
        <begin position="1546"/>
        <end position="1564"/>
    </location>
</feature>
<dbReference type="Pfam" id="PF13920">
    <property type="entry name" value="zf-C3HC4_3"/>
    <property type="match status" value="1"/>
</dbReference>
<keyword evidence="1" id="KW-0479">Metal-binding</keyword>
<evidence type="ECO:0000256" key="10">
    <source>
        <dbReference type="SAM" id="MobiDB-lite"/>
    </source>
</evidence>
<dbReference type="SUPFAM" id="SSF52540">
    <property type="entry name" value="P-loop containing nucleoside triphosphate hydrolases"/>
    <property type="match status" value="1"/>
</dbReference>
<dbReference type="SMART" id="SM00488">
    <property type="entry name" value="DEXDc2"/>
    <property type="match status" value="1"/>
</dbReference>
<gene>
    <name evidence="14" type="ORF">ACHAWU_002256</name>
</gene>
<keyword evidence="9" id="KW-0863">Zinc-finger</keyword>
<keyword evidence="9" id="KW-0862">Zinc</keyword>
<keyword evidence="8" id="KW-0413">Isomerase</keyword>
<evidence type="ECO:0000313" key="14">
    <source>
        <dbReference type="EMBL" id="KAL3765338.1"/>
    </source>
</evidence>
<feature type="region of interest" description="Disordered" evidence="10">
    <location>
        <begin position="277"/>
        <end position="296"/>
    </location>
</feature>